<dbReference type="AlphaFoldDB" id="A0A267DZS2"/>
<keyword evidence="10 11" id="KW-0407">Ion channel</keyword>
<evidence type="ECO:0000256" key="10">
    <source>
        <dbReference type="ARBA" id="ARBA00023303"/>
    </source>
</evidence>
<keyword evidence="5 12" id="KW-1133">Transmembrane helix</keyword>
<keyword evidence="9 11" id="KW-0739">Sodium transport</keyword>
<evidence type="ECO:0000256" key="8">
    <source>
        <dbReference type="ARBA" id="ARBA00023136"/>
    </source>
</evidence>
<keyword evidence="6" id="KW-0915">Sodium</keyword>
<keyword evidence="14" id="KW-1185">Reference proteome</keyword>
<dbReference type="OrthoDB" id="6021021at2759"/>
<accession>A0A267DZS2</accession>
<dbReference type="Pfam" id="PF00858">
    <property type="entry name" value="ASC"/>
    <property type="match status" value="1"/>
</dbReference>
<evidence type="ECO:0000256" key="9">
    <source>
        <dbReference type="ARBA" id="ARBA00023201"/>
    </source>
</evidence>
<dbReference type="InterPro" id="IPR001873">
    <property type="entry name" value="ENaC"/>
</dbReference>
<keyword evidence="3 11" id="KW-0894">Sodium channel</keyword>
<evidence type="ECO:0000313" key="13">
    <source>
        <dbReference type="EMBL" id="PAA54117.1"/>
    </source>
</evidence>
<gene>
    <name evidence="13" type="ORF">BOX15_Mlig031609g1</name>
</gene>
<keyword evidence="2 11" id="KW-0813">Transport</keyword>
<evidence type="ECO:0000256" key="5">
    <source>
        <dbReference type="ARBA" id="ARBA00022989"/>
    </source>
</evidence>
<dbReference type="Proteomes" id="UP000215902">
    <property type="component" value="Unassembled WGS sequence"/>
</dbReference>
<keyword evidence="7 11" id="KW-0406">Ion transport</keyword>
<dbReference type="PRINTS" id="PR01078">
    <property type="entry name" value="AMINACHANNEL"/>
</dbReference>
<feature type="transmembrane region" description="Helical" evidence="12">
    <location>
        <begin position="66"/>
        <end position="87"/>
    </location>
</feature>
<comment type="caution">
    <text evidence="13">The sequence shown here is derived from an EMBL/GenBank/DDBJ whole genome shotgun (WGS) entry which is preliminary data.</text>
</comment>
<reference evidence="13 14" key="1">
    <citation type="submission" date="2017-06" db="EMBL/GenBank/DDBJ databases">
        <title>A platform for efficient transgenesis in Macrostomum lignano, a flatworm model organism for stem cell research.</title>
        <authorList>
            <person name="Berezikov E."/>
        </authorList>
    </citation>
    <scope>NUCLEOTIDE SEQUENCE [LARGE SCALE GENOMIC DNA]</scope>
    <source>
        <strain evidence="13">DV1</strain>
        <tissue evidence="13">Whole organism</tissue>
    </source>
</reference>
<keyword evidence="4 11" id="KW-0812">Transmembrane</keyword>
<proteinExistence type="inferred from homology"/>
<feature type="transmembrane region" description="Helical" evidence="12">
    <location>
        <begin position="606"/>
        <end position="634"/>
    </location>
</feature>
<dbReference type="PANTHER" id="PTHR11690">
    <property type="entry name" value="AMILORIDE-SENSITIVE SODIUM CHANNEL-RELATED"/>
    <property type="match status" value="1"/>
</dbReference>
<evidence type="ECO:0000256" key="12">
    <source>
        <dbReference type="SAM" id="Phobius"/>
    </source>
</evidence>
<protein>
    <submittedName>
        <fullName evidence="13">Uncharacterized protein</fullName>
    </submittedName>
</protein>
<comment type="subcellular location">
    <subcellularLocation>
        <location evidence="1">Membrane</location>
        <topology evidence="1">Multi-pass membrane protein</topology>
    </subcellularLocation>
</comment>
<evidence type="ECO:0000256" key="1">
    <source>
        <dbReference type="ARBA" id="ARBA00004141"/>
    </source>
</evidence>
<dbReference type="STRING" id="282301.A0A267DZS2"/>
<dbReference type="EMBL" id="NIVC01002965">
    <property type="protein sequence ID" value="PAA54117.1"/>
    <property type="molecule type" value="Genomic_DNA"/>
</dbReference>
<evidence type="ECO:0000256" key="3">
    <source>
        <dbReference type="ARBA" id="ARBA00022461"/>
    </source>
</evidence>
<evidence type="ECO:0000313" key="14">
    <source>
        <dbReference type="Proteomes" id="UP000215902"/>
    </source>
</evidence>
<dbReference type="Gene3D" id="2.60.470.10">
    <property type="entry name" value="Acid-sensing ion channels like domains"/>
    <property type="match status" value="1"/>
</dbReference>
<dbReference type="Gene3D" id="1.10.287.770">
    <property type="entry name" value="YojJ-like"/>
    <property type="match status" value="1"/>
</dbReference>
<name>A0A267DZS2_9PLAT</name>
<comment type="similarity">
    <text evidence="11">Belongs to the amiloride-sensitive sodium channel (TC 1.A.6) family.</text>
</comment>
<evidence type="ECO:0000256" key="4">
    <source>
        <dbReference type="ARBA" id="ARBA00022692"/>
    </source>
</evidence>
<dbReference type="GO" id="GO:0005886">
    <property type="term" value="C:plasma membrane"/>
    <property type="evidence" value="ECO:0007669"/>
    <property type="project" value="TreeGrafter"/>
</dbReference>
<keyword evidence="8 12" id="KW-0472">Membrane</keyword>
<organism evidence="13 14">
    <name type="scientific">Macrostomum lignano</name>
    <dbReference type="NCBI Taxonomy" id="282301"/>
    <lineage>
        <taxon>Eukaryota</taxon>
        <taxon>Metazoa</taxon>
        <taxon>Spiralia</taxon>
        <taxon>Lophotrochozoa</taxon>
        <taxon>Platyhelminthes</taxon>
        <taxon>Rhabditophora</taxon>
        <taxon>Macrostomorpha</taxon>
        <taxon>Macrostomida</taxon>
        <taxon>Macrostomidae</taxon>
        <taxon>Macrostomum</taxon>
    </lineage>
</organism>
<evidence type="ECO:0000256" key="2">
    <source>
        <dbReference type="ARBA" id="ARBA00022448"/>
    </source>
</evidence>
<sequence>MKKSAVLASAAKVGKPPSQRLDSYNRVPGIQTIRASDLISTLRVFAACTSAHGMARLNHPVKSCQIGWALVITAAFVALTVNMSSLVTKYRDEPITTKINARGNKYIPPDITICNRMMFAISRIFNSTLAANASAPDQTEFRHDIAPEFRPVFDSVQKIRQVLGLSARRYLMLNYGAYETDSNLLQIEDESAYNLPNLVIRDTWGDRFLSQFRADPSQGLLSCTYGTRACDINDFQLRSLPAFPSCATFSVQRFSQRRPNVTKNSLNGLRIGMFVDSHHSSPAVTDALLKLPGDWFNMQKPGGAVVFVHQPGTYPTQENQIEAPVNQETVVSIRYLEYTSKSTRKYRCMSATDESNAQVQYMVQKDQSPQPETFQAQLADCLVTLTQEVLLERCGFIDPNLPLTVSMFSQVRRGNLSHLLSGIGLARRDPASLIDYVYQTFLGSNASELPAIIDTLLDNEICLRRALVAARNDSRMHQRCINRCQAKIYETSVMPIAWPEGPEIGDFLGPMLQRWLHSNSYYPNNGSIVDEAFLQHSNWNLYQSYVLISSSRELRNANSSLFGRIANKNFLAIRFDVADAQGRDIKTDESFAYELYDLLSDMGGILGLYIGISVLTVCEVAELLLQLVVMLNMIAHRRRMGNRTEQSDNNAERIRRVSIMSATAAAAMAKGSRRHSEIEGRLRPSVSVGASQIWQQLPVRVTRV</sequence>
<evidence type="ECO:0000256" key="11">
    <source>
        <dbReference type="RuleBase" id="RU000679"/>
    </source>
</evidence>
<dbReference type="GO" id="GO:0015280">
    <property type="term" value="F:ligand-gated sodium channel activity"/>
    <property type="evidence" value="ECO:0007669"/>
    <property type="project" value="TreeGrafter"/>
</dbReference>
<evidence type="ECO:0000256" key="7">
    <source>
        <dbReference type="ARBA" id="ARBA00023065"/>
    </source>
</evidence>
<evidence type="ECO:0000256" key="6">
    <source>
        <dbReference type="ARBA" id="ARBA00023053"/>
    </source>
</evidence>